<dbReference type="PANTHER" id="PTHR43806">
    <property type="entry name" value="PEPTIDASE S8"/>
    <property type="match status" value="1"/>
</dbReference>
<organism evidence="9 10">
    <name type="scientific">Bradyrhizobium cajani</name>
    <dbReference type="NCBI Taxonomy" id="1928661"/>
    <lineage>
        <taxon>Bacteria</taxon>
        <taxon>Pseudomonadati</taxon>
        <taxon>Pseudomonadota</taxon>
        <taxon>Alphaproteobacteria</taxon>
        <taxon>Hyphomicrobiales</taxon>
        <taxon>Nitrobacteraceae</taxon>
        <taxon>Bradyrhizobium</taxon>
    </lineage>
</organism>
<comment type="caution">
    <text evidence="9">The sequence shown here is derived from an EMBL/GenBank/DDBJ whole genome shotgun (WGS) entry which is preliminary data.</text>
</comment>
<protein>
    <submittedName>
        <fullName evidence="9">S8 family serine peptidase</fullName>
    </submittedName>
</protein>
<evidence type="ECO:0000256" key="4">
    <source>
        <dbReference type="ARBA" id="ARBA00022825"/>
    </source>
</evidence>
<accession>A0A844TAB4</accession>
<dbReference type="InterPro" id="IPR023827">
    <property type="entry name" value="Peptidase_S8_Asp-AS"/>
</dbReference>
<comment type="similarity">
    <text evidence="1 5">Belongs to the peptidase S8 family.</text>
</comment>
<dbReference type="AlphaFoldDB" id="A0A844TAB4"/>
<evidence type="ECO:0000313" key="9">
    <source>
        <dbReference type="EMBL" id="MVT72944.1"/>
    </source>
</evidence>
<dbReference type="InterPro" id="IPR022398">
    <property type="entry name" value="Peptidase_S8_His-AS"/>
</dbReference>
<keyword evidence="2 5" id="KW-0645">Protease</keyword>
<feature type="region of interest" description="Disordered" evidence="6">
    <location>
        <begin position="515"/>
        <end position="565"/>
    </location>
</feature>
<feature type="active site" description="Charge relay system" evidence="5">
    <location>
        <position position="451"/>
    </location>
</feature>
<dbReference type="Pfam" id="PF00082">
    <property type="entry name" value="Peptidase_S8"/>
    <property type="match status" value="1"/>
</dbReference>
<feature type="region of interest" description="Disordered" evidence="6">
    <location>
        <begin position="120"/>
        <end position="139"/>
    </location>
</feature>
<evidence type="ECO:0000256" key="3">
    <source>
        <dbReference type="ARBA" id="ARBA00022801"/>
    </source>
</evidence>
<dbReference type="InterPro" id="IPR036852">
    <property type="entry name" value="Peptidase_S8/S53_dom_sf"/>
</dbReference>
<dbReference type="EMBL" id="WQNE01000004">
    <property type="protein sequence ID" value="MVT72944.1"/>
    <property type="molecule type" value="Genomic_DNA"/>
</dbReference>
<proteinExistence type="inferred from homology"/>
<dbReference type="Proteomes" id="UP000449969">
    <property type="component" value="Unassembled WGS sequence"/>
</dbReference>
<dbReference type="Gene3D" id="3.40.50.200">
    <property type="entry name" value="Peptidase S8/S53 domain"/>
    <property type="match status" value="1"/>
</dbReference>
<feature type="active site" description="Charge relay system" evidence="5">
    <location>
        <position position="298"/>
    </location>
</feature>
<dbReference type="GO" id="GO:0004252">
    <property type="term" value="F:serine-type endopeptidase activity"/>
    <property type="evidence" value="ECO:0007669"/>
    <property type="project" value="UniProtKB-UniRule"/>
</dbReference>
<dbReference type="InterPro" id="IPR015500">
    <property type="entry name" value="Peptidase_S8_subtilisin-rel"/>
</dbReference>
<evidence type="ECO:0000256" key="1">
    <source>
        <dbReference type="ARBA" id="ARBA00011073"/>
    </source>
</evidence>
<gene>
    <name evidence="9" type="ORF">GPL20_07460</name>
</gene>
<name>A0A844TAB4_9BRAD</name>
<dbReference type="CDD" id="cd05561">
    <property type="entry name" value="Peptidases_S8_4"/>
    <property type="match status" value="1"/>
</dbReference>
<reference evidence="9 10" key="1">
    <citation type="submission" date="2019-12" db="EMBL/GenBank/DDBJ databases">
        <title>Draft genome sequences Bradyrhizobium cajani AMBPC1010, Bradyrhizobium pachyrhizi AMBPC1040 and Bradyrhizobium yuanmingense ALSPC3051, three plant growth promoting strains isolated from nodules of Cajanus cajan L. in Dominican Republic.</title>
        <authorList>
            <person name="Flores-Felix J.D."/>
            <person name="Araujo J."/>
            <person name="Diaz-Alcantara C."/>
            <person name="Gonzalez-Andres F."/>
            <person name="Velazquez E."/>
        </authorList>
    </citation>
    <scope>NUCLEOTIDE SEQUENCE [LARGE SCALE GENOMIC DNA]</scope>
    <source>
        <strain evidence="9 10">1010</strain>
    </source>
</reference>
<dbReference type="PROSITE" id="PS51257">
    <property type="entry name" value="PROKAR_LIPOPROTEIN"/>
    <property type="match status" value="1"/>
</dbReference>
<dbReference type="PROSITE" id="PS00137">
    <property type="entry name" value="SUBTILASE_HIS"/>
    <property type="match status" value="1"/>
</dbReference>
<evidence type="ECO:0000259" key="8">
    <source>
        <dbReference type="Pfam" id="PF00082"/>
    </source>
</evidence>
<sequence length="565" mass="58086">MTRKSESRVRAGAYASVGAALLLAACLGVEAAQAQAIMRTPTISVPSRTPTINPSVAARVSPGVAARAVGVARGPGPITTIPRISARLGPTPVLPYARYSPNLYPACNRDADGECLARPNAGGGGSGKVAKKSVGKGRGNATPVAANVRAFANEFVAEIDGALSPTEADELARRHGLTRVASENFPLIGATFGLFRITDGRPSETVRREFAADGSVRSVQPNFRYVLQDQKASVPAEGDPAQYALAKLRLPQAHTLAHGANVTVAVIDSGIDARHPELAHSVADNFDALGSAEGPHVHGTGIAGVIVAHARLMGSAPEARIIAIRAFGGSAGAAESSSYIILRSLNYAAEHGAQIVNMSFAGPKDAVIERAIAATAARGLVLIAAAGNAGAKSPPLYPAANPNVIAVSATDQQDKLFSASNRGNYIALAAPGVDIFLPAPDGKYQMTSGTSFSAAYVSGVAALLLERNSALKPEALRMTLAKTARDLGSPGRDDLFGDGEADAFAAVMAVPADGATPVAAAPGTTKREDAERRREEPGIRAIEQPSLSSTDDKGTISQVDRPATR</sequence>
<dbReference type="InterPro" id="IPR000209">
    <property type="entry name" value="Peptidase_S8/S53_dom"/>
</dbReference>
<feature type="compositionally biased region" description="Basic and acidic residues" evidence="6">
    <location>
        <begin position="525"/>
        <end position="538"/>
    </location>
</feature>
<keyword evidence="3 5" id="KW-0378">Hydrolase</keyword>
<keyword evidence="10" id="KW-1185">Reference proteome</keyword>
<feature type="compositionally biased region" description="Low complexity" evidence="6">
    <location>
        <begin position="515"/>
        <end position="524"/>
    </location>
</feature>
<dbReference type="InterPro" id="IPR050131">
    <property type="entry name" value="Peptidase_S8_subtilisin-like"/>
</dbReference>
<dbReference type="PROSITE" id="PS51892">
    <property type="entry name" value="SUBTILASE"/>
    <property type="match status" value="1"/>
</dbReference>
<evidence type="ECO:0000313" key="10">
    <source>
        <dbReference type="Proteomes" id="UP000449969"/>
    </source>
</evidence>
<evidence type="ECO:0000256" key="2">
    <source>
        <dbReference type="ARBA" id="ARBA00022670"/>
    </source>
</evidence>
<evidence type="ECO:0000256" key="7">
    <source>
        <dbReference type="SAM" id="SignalP"/>
    </source>
</evidence>
<evidence type="ECO:0000256" key="6">
    <source>
        <dbReference type="SAM" id="MobiDB-lite"/>
    </source>
</evidence>
<feature type="signal peptide" evidence="7">
    <location>
        <begin position="1"/>
        <end position="31"/>
    </location>
</feature>
<dbReference type="OrthoDB" id="5405281at2"/>
<keyword evidence="7" id="KW-0732">Signal</keyword>
<feature type="active site" description="Charge relay system" evidence="5">
    <location>
        <position position="268"/>
    </location>
</feature>
<dbReference type="PROSITE" id="PS00136">
    <property type="entry name" value="SUBTILASE_ASP"/>
    <property type="match status" value="1"/>
</dbReference>
<dbReference type="FunFam" id="3.40.50.200:FF:000025">
    <property type="entry name" value="Peptidase"/>
    <property type="match status" value="1"/>
</dbReference>
<feature type="chain" id="PRO_5032308501" evidence="7">
    <location>
        <begin position="32"/>
        <end position="565"/>
    </location>
</feature>
<evidence type="ECO:0000256" key="5">
    <source>
        <dbReference type="PROSITE-ProRule" id="PRU01240"/>
    </source>
</evidence>
<keyword evidence="4 5" id="KW-0720">Serine protease</keyword>
<dbReference type="PRINTS" id="PR00723">
    <property type="entry name" value="SUBTILISIN"/>
</dbReference>
<dbReference type="PANTHER" id="PTHR43806:SF11">
    <property type="entry name" value="CEREVISIN-RELATED"/>
    <property type="match status" value="1"/>
</dbReference>
<dbReference type="RefSeq" id="WP_157328959.1">
    <property type="nucleotide sequence ID" value="NZ_WQNE01000004.1"/>
</dbReference>
<dbReference type="SUPFAM" id="SSF52743">
    <property type="entry name" value="Subtilisin-like"/>
    <property type="match status" value="1"/>
</dbReference>
<feature type="domain" description="Peptidase S8/S53" evidence="8">
    <location>
        <begin position="259"/>
        <end position="499"/>
    </location>
</feature>
<dbReference type="GO" id="GO:0006508">
    <property type="term" value="P:proteolysis"/>
    <property type="evidence" value="ECO:0007669"/>
    <property type="project" value="UniProtKB-KW"/>
</dbReference>